<dbReference type="eggNOG" id="COG0574">
    <property type="taxonomic scope" value="Bacteria"/>
</dbReference>
<dbReference type="RefSeq" id="WP_006063049.1">
    <property type="nucleotide sequence ID" value="NZ_KB290828.1"/>
</dbReference>
<evidence type="ECO:0000313" key="4">
    <source>
        <dbReference type="Proteomes" id="UP000010445"/>
    </source>
</evidence>
<keyword evidence="4" id="KW-1185">Reference proteome</keyword>
<keyword evidence="3" id="KW-0418">Kinase</keyword>
<accession>L1MIT4</accession>
<dbReference type="InterPro" id="IPR002192">
    <property type="entry name" value="PPDK_AMP/ATP-bd"/>
</dbReference>
<evidence type="ECO:0000259" key="1">
    <source>
        <dbReference type="Pfam" id="PF00391"/>
    </source>
</evidence>
<organism evidence="3 4">
    <name type="scientific">Corynebacterium durum F0235</name>
    <dbReference type="NCBI Taxonomy" id="1035195"/>
    <lineage>
        <taxon>Bacteria</taxon>
        <taxon>Bacillati</taxon>
        <taxon>Actinomycetota</taxon>
        <taxon>Actinomycetes</taxon>
        <taxon>Mycobacteriales</taxon>
        <taxon>Corynebacteriaceae</taxon>
        <taxon>Corynebacterium</taxon>
    </lineage>
</organism>
<dbReference type="PANTHER" id="PTHR43615">
    <property type="entry name" value="PHOSPHOENOLPYRUVATE SYNTHASE-RELATED"/>
    <property type="match status" value="1"/>
</dbReference>
<dbReference type="GO" id="GO:0016301">
    <property type="term" value="F:kinase activity"/>
    <property type="evidence" value="ECO:0007669"/>
    <property type="project" value="UniProtKB-KW"/>
</dbReference>
<evidence type="ECO:0000313" key="3">
    <source>
        <dbReference type="EMBL" id="EKX91203.1"/>
    </source>
</evidence>
<dbReference type="OrthoDB" id="9765468at2"/>
<dbReference type="AlphaFoldDB" id="L1MIT4"/>
<protein>
    <submittedName>
        <fullName evidence="3">Putative pyruvate, water dikinase</fullName>
    </submittedName>
</protein>
<dbReference type="InterPro" id="IPR008279">
    <property type="entry name" value="PEP-util_enz_mobile_dom"/>
</dbReference>
<dbReference type="Pfam" id="PF00391">
    <property type="entry name" value="PEP-utilizers"/>
    <property type="match status" value="1"/>
</dbReference>
<keyword evidence="3" id="KW-0670">Pyruvate</keyword>
<dbReference type="HOGENOM" id="CLU_005950_0_0_11"/>
<dbReference type="GO" id="GO:0005524">
    <property type="term" value="F:ATP binding"/>
    <property type="evidence" value="ECO:0007669"/>
    <property type="project" value="InterPro"/>
</dbReference>
<dbReference type="STRING" id="1035195.HMPREF9997_00805"/>
<feature type="domain" description="PEP-utilising enzyme mobile" evidence="1">
    <location>
        <begin position="742"/>
        <end position="812"/>
    </location>
</feature>
<gene>
    <name evidence="3" type="ORF">HMPREF9997_00805</name>
</gene>
<dbReference type="SUPFAM" id="SSF56059">
    <property type="entry name" value="Glutathione synthetase ATP-binding domain-like"/>
    <property type="match status" value="1"/>
</dbReference>
<dbReference type="Proteomes" id="UP000010445">
    <property type="component" value="Unassembled WGS sequence"/>
</dbReference>
<dbReference type="eggNOG" id="COG3848">
    <property type="taxonomic scope" value="Bacteria"/>
</dbReference>
<dbReference type="Gene3D" id="3.30.470.20">
    <property type="entry name" value="ATP-grasp fold, B domain"/>
    <property type="match status" value="1"/>
</dbReference>
<dbReference type="Gene3D" id="3.50.30.10">
    <property type="entry name" value="Phosphohistidine domain"/>
    <property type="match status" value="1"/>
</dbReference>
<dbReference type="Gene3D" id="3.30.1490.20">
    <property type="entry name" value="ATP-grasp fold, A domain"/>
    <property type="match status" value="1"/>
</dbReference>
<evidence type="ECO:0000259" key="2">
    <source>
        <dbReference type="Pfam" id="PF01326"/>
    </source>
</evidence>
<dbReference type="InterPro" id="IPR036637">
    <property type="entry name" value="Phosphohistidine_dom_sf"/>
</dbReference>
<feature type="domain" description="Pyruvate phosphate dikinase AMP/ATP-binding" evidence="2">
    <location>
        <begin position="14"/>
        <end position="306"/>
    </location>
</feature>
<dbReference type="PATRIC" id="fig|1035195.3.peg.721"/>
<name>L1MIT4_9CORY</name>
<dbReference type="SUPFAM" id="SSF52009">
    <property type="entry name" value="Phosphohistidine domain"/>
    <property type="match status" value="1"/>
</dbReference>
<dbReference type="InterPro" id="IPR013815">
    <property type="entry name" value="ATP_grasp_subdomain_1"/>
</dbReference>
<dbReference type="EMBL" id="AMEM01000013">
    <property type="protein sequence ID" value="EKX91203.1"/>
    <property type="molecule type" value="Genomic_DNA"/>
</dbReference>
<keyword evidence="3" id="KW-0808">Transferase</keyword>
<dbReference type="InterPro" id="IPR051549">
    <property type="entry name" value="PEP_Utilizing_Enz"/>
</dbReference>
<proteinExistence type="predicted"/>
<dbReference type="PANTHER" id="PTHR43615:SF1">
    <property type="entry name" value="PPDK_N DOMAIN-CONTAINING PROTEIN"/>
    <property type="match status" value="1"/>
</dbReference>
<comment type="caution">
    <text evidence="3">The sequence shown here is derived from an EMBL/GenBank/DDBJ whole genome shotgun (WGS) entry which is preliminary data.</text>
</comment>
<sequence length="818" mass="88493">MIRWFKDVGSDHLALVGGKGANLGECAAAGFPVPPGFIIDTSAYTTATESIQAELIAAVDKQDIEQAQRLVRSVTIPADLRAEIEQAYAALGDHARVAVRSSATAEDLAEASFAGQQDSYLGITGVDALWDAVRRCWASLWNERAVSYRRKHGVPSEGLALAVVVQTMISSDVSGVLFTRNPMADNTDMMISAAYGLGESVVAALVTPDTFTVTREPVTVVSQTIGSKETRIDMADGAETITTPVPPGDQALPCLDEQAIQQLVALGQLVEEHYDAPQDIEWAFADGELYLLQARPITTVASTDAASVEGHSPVRSRVERTLRNDLMEHYPTPYPLDLVAVHALQESIQDSMRMIGLKAPSAHEIIVGDDDGVIRIHAQAPRPDVAVVSRLPRTFVKGMRHDPTRWPAEERAAGEVLSQLARRAGACRDASDTEVVVLLEQILAQAAQLMSDRFFYYLAPMTVLRSKAKALIRLARQSDHVSTEDLYEDLDYVTANVLAGIRDLTATAQASGLVDVFTETPPEQIEDALQSAPDSARFLAEVDAFLQRRGARTACMYVPFSHTSWRETPQSLYELIAVSLRGQQASGSEVTGSAVTGSAVATVEKHLPRLLRGSWRTTVEKLRASHVGREGTLYAIEEVLVLARTAMRELARRLVDRGVLETADDIRYLYFSEVTDALRDGVSRGEVVERRRRQRGTAEAVWWDRGETADDADAITGVPGSPGQVVGTARIIRTPADFGRLQPGDILVCPFTDPTWTPLFDVASAVVADIGGPLSHAAIVAREYGIPAVLGTGDATSRIKDGEKIMVDGRKGSVVVVG</sequence>
<reference evidence="3 4" key="1">
    <citation type="submission" date="2012-05" db="EMBL/GenBank/DDBJ databases">
        <authorList>
            <person name="Weinstock G."/>
            <person name="Sodergren E."/>
            <person name="Lobos E.A."/>
            <person name="Fulton L."/>
            <person name="Fulton R."/>
            <person name="Courtney L."/>
            <person name="Fronick C."/>
            <person name="O'Laughlin M."/>
            <person name="Godfrey J."/>
            <person name="Wilson R.M."/>
            <person name="Miner T."/>
            <person name="Farmer C."/>
            <person name="Delehaunty K."/>
            <person name="Cordes M."/>
            <person name="Minx P."/>
            <person name="Tomlinson C."/>
            <person name="Chen J."/>
            <person name="Wollam A."/>
            <person name="Pepin K.H."/>
            <person name="Bhonagiri V."/>
            <person name="Zhang X."/>
            <person name="Suruliraj S."/>
            <person name="Warren W."/>
            <person name="Mitreva M."/>
            <person name="Mardis E.R."/>
            <person name="Wilson R.K."/>
        </authorList>
    </citation>
    <scope>NUCLEOTIDE SEQUENCE [LARGE SCALE GENOMIC DNA]</scope>
    <source>
        <strain evidence="3 4">F0235</strain>
    </source>
</reference>
<dbReference type="Pfam" id="PF01326">
    <property type="entry name" value="PPDK_N"/>
    <property type="match status" value="1"/>
</dbReference>